<evidence type="ECO:0000259" key="1">
    <source>
        <dbReference type="Pfam" id="PF02627"/>
    </source>
</evidence>
<dbReference type="InterPro" id="IPR029032">
    <property type="entry name" value="AhpD-like"/>
</dbReference>
<protein>
    <recommendedName>
        <fullName evidence="1">Carboxymuconolactone decarboxylase-like domain-containing protein</fullName>
    </recommendedName>
</protein>
<feature type="domain" description="Carboxymuconolactone decarboxylase-like" evidence="1">
    <location>
        <begin position="46"/>
        <end position="123"/>
    </location>
</feature>
<evidence type="ECO:0000313" key="2">
    <source>
        <dbReference type="EMBL" id="GIF21890.1"/>
    </source>
</evidence>
<gene>
    <name evidence="2" type="ORF">Ate02nite_46200</name>
</gene>
<dbReference type="Gene3D" id="1.20.1290.10">
    <property type="entry name" value="AhpD-like"/>
    <property type="match status" value="1"/>
</dbReference>
<dbReference type="SUPFAM" id="SSF69118">
    <property type="entry name" value="AhpD-like"/>
    <property type="match status" value="1"/>
</dbReference>
<accession>A0A919TUZ8</accession>
<dbReference type="Proteomes" id="UP000623608">
    <property type="component" value="Unassembled WGS sequence"/>
</dbReference>
<proteinExistence type="predicted"/>
<evidence type="ECO:0000313" key="3">
    <source>
        <dbReference type="Proteomes" id="UP000623608"/>
    </source>
</evidence>
<reference evidence="2" key="1">
    <citation type="submission" date="2021-01" db="EMBL/GenBank/DDBJ databases">
        <title>Whole genome shotgun sequence of Actinoplanes tereljensis NBRC 105297.</title>
        <authorList>
            <person name="Komaki H."/>
            <person name="Tamura T."/>
        </authorList>
    </citation>
    <scope>NUCLEOTIDE SEQUENCE</scope>
    <source>
        <strain evidence="2">NBRC 105297</strain>
    </source>
</reference>
<dbReference type="AlphaFoldDB" id="A0A919TUZ8"/>
<keyword evidence="3" id="KW-1185">Reference proteome</keyword>
<dbReference type="EMBL" id="BOMY01000033">
    <property type="protein sequence ID" value="GIF21890.1"/>
    <property type="molecule type" value="Genomic_DNA"/>
</dbReference>
<sequence length="136" mass="13654">MGTGDRCCVPSARDEVPAIAGALATAMDDAIFDNALRELAEGGGPVLEALARQSQGALQGAGIEPQTALLVRIAALIALDAAPASYLVHLGVADEAGMKAEAIEAVLIELAPLVGTARIVSAAGKINEASRQLSAP</sequence>
<comment type="caution">
    <text evidence="2">The sequence shown here is derived from an EMBL/GenBank/DDBJ whole genome shotgun (WGS) entry which is preliminary data.</text>
</comment>
<dbReference type="Pfam" id="PF02627">
    <property type="entry name" value="CMD"/>
    <property type="match status" value="1"/>
</dbReference>
<dbReference type="GO" id="GO:0051920">
    <property type="term" value="F:peroxiredoxin activity"/>
    <property type="evidence" value="ECO:0007669"/>
    <property type="project" value="InterPro"/>
</dbReference>
<dbReference type="InterPro" id="IPR003779">
    <property type="entry name" value="CMD-like"/>
</dbReference>
<name>A0A919TUZ8_9ACTN</name>
<organism evidence="2 3">
    <name type="scientific">Paractinoplanes tereljensis</name>
    <dbReference type="NCBI Taxonomy" id="571912"/>
    <lineage>
        <taxon>Bacteria</taxon>
        <taxon>Bacillati</taxon>
        <taxon>Actinomycetota</taxon>
        <taxon>Actinomycetes</taxon>
        <taxon>Micromonosporales</taxon>
        <taxon>Micromonosporaceae</taxon>
        <taxon>Paractinoplanes</taxon>
    </lineage>
</organism>